<name>A0A9D4ZKG4_ADICA</name>
<evidence type="ECO:0000256" key="7">
    <source>
        <dbReference type="ARBA" id="ARBA00023187"/>
    </source>
</evidence>
<dbReference type="FunFam" id="1.25.40.10:FF:000137">
    <property type="entry name" value="Pre-mRNA-splicing factor syf1"/>
    <property type="match status" value="1"/>
</dbReference>
<feature type="region of interest" description="Disordered" evidence="11">
    <location>
        <begin position="309"/>
        <end position="330"/>
    </location>
</feature>
<evidence type="ECO:0000256" key="4">
    <source>
        <dbReference type="ARBA" id="ARBA00022664"/>
    </source>
</evidence>
<accession>A0A9D4ZKG4</accession>
<evidence type="ECO:0000313" key="17">
    <source>
        <dbReference type="Proteomes" id="UP000886520"/>
    </source>
</evidence>
<feature type="domain" description="Pre-mRNA-splicing factor SYF1 central HAT repeats" evidence="12">
    <location>
        <begin position="173"/>
        <end position="319"/>
    </location>
</feature>
<dbReference type="FunFam" id="1.25.40.10:FF:000038">
    <property type="entry name" value="Putative pre-mRNA-splicing factor SYF1"/>
    <property type="match status" value="1"/>
</dbReference>
<evidence type="ECO:0000256" key="9">
    <source>
        <dbReference type="ARBA" id="ARBA00039472"/>
    </source>
</evidence>
<feature type="domain" description="Pre-mRNA-splicing factor Syf1/CRNKL1-like C-terminal HAT-repeats" evidence="13">
    <location>
        <begin position="425"/>
        <end position="820"/>
    </location>
</feature>
<comment type="similarity">
    <text evidence="2">Belongs to the crooked-neck family.</text>
</comment>
<dbReference type="PANTHER" id="PTHR11246">
    <property type="entry name" value="PRE-MRNA SPLICING FACTOR"/>
    <property type="match status" value="1"/>
</dbReference>
<feature type="compositionally biased region" description="Acidic residues" evidence="11">
    <location>
        <begin position="310"/>
        <end position="319"/>
    </location>
</feature>
<dbReference type="PANTHER" id="PTHR11246:SF5">
    <property type="entry name" value="PRE-MRNA-SPLICING FACTOR SYF1"/>
    <property type="match status" value="1"/>
</dbReference>
<dbReference type="SUPFAM" id="SSF48452">
    <property type="entry name" value="TPR-like"/>
    <property type="match status" value="5"/>
</dbReference>
<dbReference type="Gene3D" id="1.25.40.430">
    <property type="match status" value="1"/>
</dbReference>
<reference evidence="15" key="1">
    <citation type="submission" date="2021-01" db="EMBL/GenBank/DDBJ databases">
        <title>Adiantum capillus-veneris genome.</title>
        <authorList>
            <person name="Fang Y."/>
            <person name="Liao Q."/>
        </authorList>
    </citation>
    <scope>NUCLEOTIDE SEQUENCE</scope>
    <source>
        <strain evidence="15">H3</strain>
        <tissue evidence="15">Leaf</tissue>
    </source>
</reference>
<dbReference type="InterPro" id="IPR045075">
    <property type="entry name" value="Syf1-like"/>
</dbReference>
<evidence type="ECO:0000259" key="13">
    <source>
        <dbReference type="Pfam" id="PF23231"/>
    </source>
</evidence>
<dbReference type="InterPro" id="IPR003107">
    <property type="entry name" value="HAT"/>
</dbReference>
<dbReference type="EMBL" id="JABFUD020000008">
    <property type="protein sequence ID" value="KAI5076150.1"/>
    <property type="molecule type" value="Genomic_DNA"/>
</dbReference>
<dbReference type="InterPro" id="IPR011990">
    <property type="entry name" value="TPR-like_helical_dom_sf"/>
</dbReference>
<organism evidence="15 17">
    <name type="scientific">Adiantum capillus-veneris</name>
    <name type="common">Maidenhair fern</name>
    <dbReference type="NCBI Taxonomy" id="13818"/>
    <lineage>
        <taxon>Eukaryota</taxon>
        <taxon>Viridiplantae</taxon>
        <taxon>Streptophyta</taxon>
        <taxon>Embryophyta</taxon>
        <taxon>Tracheophyta</taxon>
        <taxon>Polypodiopsida</taxon>
        <taxon>Polypodiidae</taxon>
        <taxon>Polypodiales</taxon>
        <taxon>Pteridineae</taxon>
        <taxon>Pteridaceae</taxon>
        <taxon>Vittarioideae</taxon>
        <taxon>Adiantum</taxon>
    </lineage>
</organism>
<keyword evidence="4" id="KW-0507">mRNA processing</keyword>
<evidence type="ECO:0000256" key="5">
    <source>
        <dbReference type="ARBA" id="ARBA00022728"/>
    </source>
</evidence>
<evidence type="ECO:0000259" key="12">
    <source>
        <dbReference type="Pfam" id="PF23220"/>
    </source>
</evidence>
<feature type="compositionally biased region" description="Acidic residues" evidence="11">
    <location>
        <begin position="860"/>
        <end position="878"/>
    </location>
</feature>
<dbReference type="Pfam" id="PF23220">
    <property type="entry name" value="HAT_Syf1_M"/>
    <property type="match status" value="2"/>
</dbReference>
<evidence type="ECO:0000256" key="3">
    <source>
        <dbReference type="ARBA" id="ARBA00011524"/>
    </source>
</evidence>
<keyword evidence="8" id="KW-0539">Nucleus</keyword>
<dbReference type="EMBL" id="JABFUD020000008">
    <property type="protein sequence ID" value="KAI5076850.1"/>
    <property type="molecule type" value="Genomic_DNA"/>
</dbReference>
<evidence type="ECO:0000259" key="14">
    <source>
        <dbReference type="Pfam" id="PF23233"/>
    </source>
</evidence>
<evidence type="ECO:0000256" key="2">
    <source>
        <dbReference type="ARBA" id="ARBA00008644"/>
    </source>
</evidence>
<evidence type="ECO:0000313" key="15">
    <source>
        <dbReference type="EMBL" id="KAI5076150.1"/>
    </source>
</evidence>
<dbReference type="GO" id="GO:0000349">
    <property type="term" value="P:generation of catalytic spliceosome for first transesterification step"/>
    <property type="evidence" value="ECO:0007669"/>
    <property type="project" value="TreeGrafter"/>
</dbReference>
<feature type="compositionally biased region" description="Basic and acidic residues" evidence="11">
    <location>
        <begin position="320"/>
        <end position="330"/>
    </location>
</feature>
<evidence type="ECO:0000256" key="11">
    <source>
        <dbReference type="SAM" id="MobiDB-lite"/>
    </source>
</evidence>
<gene>
    <name evidence="15" type="ORF">GOP47_0008215</name>
    <name evidence="16" type="ORF">GOP47_0008915</name>
</gene>
<dbReference type="GO" id="GO:0000974">
    <property type="term" value="C:Prp19 complex"/>
    <property type="evidence" value="ECO:0007669"/>
    <property type="project" value="TreeGrafter"/>
</dbReference>
<dbReference type="FunFam" id="1.25.40.10:FF:000023">
    <property type="entry name" value="Pre-mRNA-splicing factor SYF1"/>
    <property type="match status" value="1"/>
</dbReference>
<dbReference type="InterPro" id="IPR055433">
    <property type="entry name" value="HAT_Syf1-like_N"/>
</dbReference>
<dbReference type="Proteomes" id="UP000886520">
    <property type="component" value="Chromosome 8"/>
</dbReference>
<dbReference type="Gene3D" id="1.25.40.10">
    <property type="entry name" value="Tetratricopeptide repeat domain"/>
    <property type="match status" value="4"/>
</dbReference>
<dbReference type="InterPro" id="IPR055430">
    <property type="entry name" value="HAT_Syf1_CNRKL1_C"/>
</dbReference>
<feature type="domain" description="Pre-mRNA-splicing factor Syf1-like N-terminal HAT-repeats" evidence="14">
    <location>
        <begin position="12"/>
        <end position="170"/>
    </location>
</feature>
<dbReference type="GO" id="GO:0071014">
    <property type="term" value="C:post-mRNA release spliceosomal complex"/>
    <property type="evidence" value="ECO:0007669"/>
    <property type="project" value="TreeGrafter"/>
</dbReference>
<dbReference type="InterPro" id="IPR056350">
    <property type="entry name" value="HAT_Syf1_central"/>
</dbReference>
<proteinExistence type="inferred from homology"/>
<dbReference type="Pfam" id="PF23231">
    <property type="entry name" value="HAT_Syf1_CNRKL1_C"/>
    <property type="match status" value="1"/>
</dbReference>
<comment type="subcellular location">
    <subcellularLocation>
        <location evidence="1">Nucleus</location>
    </subcellularLocation>
</comment>
<dbReference type="SMART" id="SM00386">
    <property type="entry name" value="HAT"/>
    <property type="match status" value="10"/>
</dbReference>
<evidence type="ECO:0000256" key="10">
    <source>
        <dbReference type="ARBA" id="ARBA00067212"/>
    </source>
</evidence>
<dbReference type="OrthoDB" id="10067343at2759"/>
<evidence type="ECO:0000256" key="1">
    <source>
        <dbReference type="ARBA" id="ARBA00004123"/>
    </source>
</evidence>
<comment type="caution">
    <text evidence="15">The sequence shown here is derived from an EMBL/GenBank/DDBJ whole genome shotgun (WGS) entry which is preliminary data.</text>
</comment>
<evidence type="ECO:0000256" key="8">
    <source>
        <dbReference type="ARBA" id="ARBA00023242"/>
    </source>
</evidence>
<dbReference type="GO" id="GO:0071007">
    <property type="term" value="C:U2-type catalytic step 2 spliceosome"/>
    <property type="evidence" value="ECO:0007669"/>
    <property type="project" value="TreeGrafter"/>
</dbReference>
<sequence>MSIPQDLYPSDEDLIFEEEILRNPFTLKLWWRYLAARRDAPFKKRKILYERAVKALPGSYKLWHAYLRERMETVRDLPIHHEQYEVLNNTFERALVTMHKMPRIWTMYLQVLTDQKLITRARRTFDRAMRSLPVTQHDRLWEPYLKFVSQSGIPIETSLRVYRRYLKFDPTHIEEFIEFLLASERWQEGAERLAEVLNDEGFQSIKGKTRHQLWLELCNLLTKHANEVSGLKVDAIIRGGIRKFTDEVGRLWTSLADYYIRRGLFEKARDIYEEGMTTVITVRDFSMIFDAYSQFEESMLLAKMEARDAETDDEGEVTEIESKDENGELDAKRGMDERKKGGAGLLADIDLRELPRFWLNDTNDINLRLARLEYLMERRPELVSSVLLRQNPHNVQEWHRRAKLFADNPARQILTYTEAVRTVDPFKAVGKPHTLWIAFAHLYERHNDLVNARVIFEKAVQVNYKAVDDLASVWCEWSETELRHKNFKGARALLRRATTEPSLAVKRRVQAEGDEPVQMKLYRCLKVWSFYVDLEESLGTLETTRAVYERIIELKIATPQMIINFALLLEDHKYFEDAFKVYEKGVQVFKYPHVRDIWITYLSKFVNRYGGKKLERARDLFEQAVEKAPPEDVKPLYLQYAKLEELHGLAPHAMAVYNRAAKAVPDNEKMAIYEIYIARAAGVYGIPRTRSIYEQAIESGLPDKDVKAMCMKYAELERNLGEIDRARAIYIHASQMADPRSDTEFWEKWNEFEVQHGNEDTFREMLRIRRSVSASYSQMHFILPEYLMQKDQGKMSLEETVDTLKRAGVPEDEMAALERQLAPSGALARTIKDGVKAVSFVSGGIEGATKPQADIRNPDEIDIGEEGEGSEAENEVEGFTERQIPDAVFGKLADKKQLLQQQEDGSGKGEEKECDEQPLGALERFKRQRRQ</sequence>
<dbReference type="AlphaFoldDB" id="A0A9D4ZKG4"/>
<keyword evidence="6" id="KW-0677">Repeat</keyword>
<protein>
    <recommendedName>
        <fullName evidence="9">Pre-mRNA-splicing factor SYF1</fullName>
    </recommendedName>
    <alternativeName>
        <fullName evidence="10">Pre-mRNA-splicing factor syf1</fullName>
    </alternativeName>
</protein>
<feature type="domain" description="Pre-mRNA-splicing factor SYF1 central HAT repeats" evidence="12">
    <location>
        <begin position="361"/>
        <end position="423"/>
    </location>
</feature>
<evidence type="ECO:0000256" key="6">
    <source>
        <dbReference type="ARBA" id="ARBA00022737"/>
    </source>
</evidence>
<comment type="subunit">
    <text evidence="3">Associated with the spliceosome.</text>
</comment>
<dbReference type="FunFam" id="1.25.40.10:FF:000411">
    <property type="entry name" value="pre-mRNA-splicing factor SYF1"/>
    <property type="match status" value="1"/>
</dbReference>
<evidence type="ECO:0000313" key="16">
    <source>
        <dbReference type="EMBL" id="KAI5076850.1"/>
    </source>
</evidence>
<dbReference type="FunFam" id="1.25.40.10:FF:000182">
    <property type="entry name" value="Pre-mRNA-splicing factor SYF1"/>
    <property type="match status" value="1"/>
</dbReference>
<keyword evidence="17" id="KW-1185">Reference proteome</keyword>
<dbReference type="Pfam" id="PF23233">
    <property type="entry name" value="HAT_Syf1_CNRKL1_N"/>
    <property type="match status" value="1"/>
</dbReference>
<feature type="region of interest" description="Disordered" evidence="11">
    <location>
        <begin position="847"/>
        <end position="931"/>
    </location>
</feature>
<keyword evidence="5" id="KW-0747">Spliceosome</keyword>
<keyword evidence="7" id="KW-0508">mRNA splicing</keyword>